<dbReference type="PROSITE" id="PS51318">
    <property type="entry name" value="TAT"/>
    <property type="match status" value="1"/>
</dbReference>
<dbReference type="InterPro" id="IPR006311">
    <property type="entry name" value="TAT_signal"/>
</dbReference>
<reference evidence="2 3" key="1">
    <citation type="journal article" date="2018" name="J. Microbiol.">
        <title>Baekduia soli gen. nov., sp. nov., a novel bacterium isolated from the soil of Baekdu Mountain and proposal of a novel family name, Baekduiaceae fam. nov.</title>
        <authorList>
            <person name="An D.S."/>
            <person name="Siddiqi M.Z."/>
            <person name="Kim K.H."/>
            <person name="Yu H.S."/>
            <person name="Im W.T."/>
        </authorList>
    </citation>
    <scope>NUCLEOTIDE SEQUENCE [LARGE SCALE GENOMIC DNA]</scope>
    <source>
        <strain evidence="2 3">BR7-21</strain>
    </source>
</reference>
<organism evidence="2 3">
    <name type="scientific">Baekduia soli</name>
    <dbReference type="NCBI Taxonomy" id="496014"/>
    <lineage>
        <taxon>Bacteria</taxon>
        <taxon>Bacillati</taxon>
        <taxon>Actinomycetota</taxon>
        <taxon>Thermoleophilia</taxon>
        <taxon>Solirubrobacterales</taxon>
        <taxon>Baekduiaceae</taxon>
        <taxon>Baekduia</taxon>
    </lineage>
</organism>
<feature type="signal peptide" evidence="1">
    <location>
        <begin position="1"/>
        <end position="36"/>
    </location>
</feature>
<dbReference type="OrthoDB" id="3753231at2"/>
<gene>
    <name evidence="2" type="ORF">FSW04_19445</name>
</gene>
<keyword evidence="1" id="KW-0732">Signal</keyword>
<name>A0A5B8U8R0_9ACTN</name>
<evidence type="ECO:0000313" key="2">
    <source>
        <dbReference type="EMBL" id="QEC49529.1"/>
    </source>
</evidence>
<evidence type="ECO:0000256" key="1">
    <source>
        <dbReference type="SAM" id="SignalP"/>
    </source>
</evidence>
<feature type="chain" id="PRO_5038590152" evidence="1">
    <location>
        <begin position="37"/>
        <end position="460"/>
    </location>
</feature>
<dbReference type="KEGG" id="bsol:FSW04_19445"/>
<dbReference type="EMBL" id="CP042430">
    <property type="protein sequence ID" value="QEC49529.1"/>
    <property type="molecule type" value="Genomic_DNA"/>
</dbReference>
<dbReference type="AlphaFoldDB" id="A0A5B8U8R0"/>
<keyword evidence="3" id="KW-1185">Reference proteome</keyword>
<evidence type="ECO:0000313" key="3">
    <source>
        <dbReference type="Proteomes" id="UP000321805"/>
    </source>
</evidence>
<protein>
    <submittedName>
        <fullName evidence="2">Uncharacterized protein</fullName>
    </submittedName>
</protein>
<proteinExistence type="predicted"/>
<dbReference type="RefSeq" id="WP_146921895.1">
    <property type="nucleotide sequence ID" value="NZ_CP042430.1"/>
</dbReference>
<accession>A0A5B8U8R0</accession>
<dbReference type="Proteomes" id="UP000321805">
    <property type="component" value="Chromosome"/>
</dbReference>
<sequence>MIDHALPRPAAVRRRGLLAASALLVAAAVAAAPAEAGVSTPKVVSPRGLVVQESAVGAGGGRVAVLMGGLAATVRGSAGSVQARIGPASRLGHPQRLGTGGTGLRVAVGADGTAVAAWITHARGGPAVLQVAVARAGHGFGRAQAISRAGSLALGGVGVTPSGRAAVTWRRGVSGTPVLLAVAAPGGAFGAPQPLGTSRQYAPALAVGPDGTIVVAWLDTPPAPQPPPAPAPATRTARVLAVTLVPGASTATPAAELGTLAFWFSGPEAAAGPGGTAVTWRQTGTGKLLSSPSAPGAFGTPVALPPAPYAADQGDHLALALPGDGTQVALWREVRTRSAEDPTPTFAVVRASVRPAGGTFAAPVRLSAAGRLAGPPQAIALTGRTVAAWAESGGAAARVRLAVLASGGGWSKRTAPAAPGIDPATLAVAGTPGAAALTWIAHAGSGSRETARLMLAVYHP</sequence>